<feature type="transmembrane region" description="Helical" evidence="1">
    <location>
        <begin position="398"/>
        <end position="415"/>
    </location>
</feature>
<dbReference type="Pfam" id="PF06123">
    <property type="entry name" value="CreD"/>
    <property type="match status" value="1"/>
</dbReference>
<dbReference type="NCBIfam" id="NF008712">
    <property type="entry name" value="PRK11715.1-1"/>
    <property type="match status" value="1"/>
</dbReference>
<organism evidence="2">
    <name type="scientific">uncultured bacterium contig00008</name>
    <dbReference type="NCBI Taxonomy" id="1181500"/>
    <lineage>
        <taxon>Bacteria</taxon>
        <taxon>environmental samples</taxon>
    </lineage>
</organism>
<proteinExistence type="predicted"/>
<reference evidence="2" key="1">
    <citation type="submission" date="2012-03" db="EMBL/GenBank/DDBJ databases">
        <title>Functional metagenomics reveals considerable lignocellulase gene clusters in the gut microbiome of a wood-feeding higher termite.</title>
        <authorList>
            <person name="Liu N."/>
        </authorList>
    </citation>
    <scope>NUCLEOTIDE SEQUENCE</scope>
</reference>
<feature type="transmembrane region" description="Helical" evidence="1">
    <location>
        <begin position="25"/>
        <end position="45"/>
    </location>
</feature>
<dbReference type="EMBL" id="JQ844180">
    <property type="protein sequence ID" value="AGS52029.1"/>
    <property type="molecule type" value="Genomic_DNA"/>
</dbReference>
<evidence type="ECO:0000256" key="1">
    <source>
        <dbReference type="SAM" id="Phobius"/>
    </source>
</evidence>
<protein>
    <submittedName>
        <fullName evidence="2">Inner membrane protein CreD-like protein</fullName>
    </submittedName>
</protein>
<feature type="transmembrane region" description="Helical" evidence="1">
    <location>
        <begin position="314"/>
        <end position="332"/>
    </location>
</feature>
<dbReference type="PANTHER" id="PTHR30092:SF0">
    <property type="entry name" value="INNER MEMBRANE PROTEIN CRED"/>
    <property type="match status" value="1"/>
</dbReference>
<dbReference type="AlphaFoldDB" id="A0A806KGV7"/>
<dbReference type="InterPro" id="IPR010364">
    <property type="entry name" value="Uncharacterised_IM_CreD"/>
</dbReference>
<name>A0A806KGV7_9BACT</name>
<feature type="transmembrane region" description="Helical" evidence="1">
    <location>
        <begin position="368"/>
        <end position="386"/>
    </location>
</feature>
<dbReference type="PANTHER" id="PTHR30092">
    <property type="entry name" value="INNER MEMBRANE PROTEIN CRED"/>
    <property type="match status" value="1"/>
</dbReference>
<dbReference type="GO" id="GO:0005886">
    <property type="term" value="C:plasma membrane"/>
    <property type="evidence" value="ECO:0007669"/>
    <property type="project" value="TreeGrafter"/>
</dbReference>
<keyword evidence="1" id="KW-0812">Transmembrane</keyword>
<keyword evidence="1" id="KW-0472">Membrane</keyword>
<accession>A0A806KGV7</accession>
<evidence type="ECO:0000313" key="2">
    <source>
        <dbReference type="EMBL" id="AGS52029.1"/>
    </source>
</evidence>
<feature type="transmembrane region" description="Helical" evidence="1">
    <location>
        <begin position="421"/>
        <end position="440"/>
    </location>
</feature>
<dbReference type="PIRSF" id="PIRSF004548">
    <property type="entry name" value="CreD"/>
    <property type="match status" value="1"/>
</dbReference>
<sequence length="453" mass="51362">MSDQDYSNTEQQIPKKPRSFTSGSGFKIALLIVLILLMLIPISMIRSLVYERSRRANEAESSIMEAWGSQFVLYGPVIRIPVVEQEEFRTVNRALWITPKDMNINANFSAERKRRGIFSVALFSGDVSLAGTFTFERVAGEIKQNQTIYPDQAEIIIGLANQKGIRRIIRADYNGSDLFFMPGNRNFSFNNSIDNGINALIPFDMNGINTFDIQIAVQGGKSIQMLPIGETTQARIISDWSSPSFQGGFLPTAYTLSESGFNANWEISYLSRSIPLFWFTNDRGDYDGRLNLRGELFGVDFYKPLDHYALNERAVKYAILFLVIPFITLFFLEIFSRKTIHPAQYLLSALANVIFYLLLLSISEHLSFSIAYLISAIALVCMMTLYARSLVETWARSAYMGLVMALLYLILYLTLNAEDWALLIGSVLAFFICAVVMYLTRKLDWSSLNLKQK</sequence>
<feature type="transmembrane region" description="Helical" evidence="1">
    <location>
        <begin position="344"/>
        <end position="362"/>
    </location>
</feature>
<keyword evidence="1" id="KW-1133">Transmembrane helix</keyword>